<gene>
    <name evidence="4" type="ORF">RUA4292_03575</name>
</gene>
<keyword evidence="2" id="KW-0560">Oxidoreductase</keyword>
<accession>A0A0P1F7K7</accession>
<dbReference type="GO" id="GO:0003955">
    <property type="term" value="F:NAD(P)H dehydrogenase (quinone) activity"/>
    <property type="evidence" value="ECO:0007669"/>
    <property type="project" value="TreeGrafter"/>
</dbReference>
<sequence length="197" mass="22323">MHPKKILILDGHPGETSLSRTFAETYADAAKRQGHDVRMIHLSDLQFDHDFGQGNYEDFKPLEPALEQVLQDFEWSEHLVLTAPMWWGGLPAKLKGLIDRAFIPGRTFDTRNTTRIGFPAPMLTGRTARVILTSDTPGWFMRFIYRQALIRQIRDQILGFVGFKPTRFTYFAGASYPKPGSVDRWISKVARIGAAAA</sequence>
<dbReference type="OrthoDB" id="9798454at2"/>
<dbReference type="RefSeq" id="WP_058278799.1">
    <property type="nucleotide sequence ID" value="NZ_CYPU01000068.1"/>
</dbReference>
<evidence type="ECO:0000313" key="4">
    <source>
        <dbReference type="EMBL" id="CUH49379.1"/>
    </source>
</evidence>
<dbReference type="STRING" id="81569.RUM4293_02434"/>
<proteinExistence type="inferred from homology"/>
<comment type="similarity">
    <text evidence="1">Belongs to the NAD(P)H dehydrogenase (quinone) family.</text>
</comment>
<evidence type="ECO:0000256" key="1">
    <source>
        <dbReference type="ARBA" id="ARBA00006252"/>
    </source>
</evidence>
<dbReference type="Proteomes" id="UP000050783">
    <property type="component" value="Unassembled WGS sequence"/>
</dbReference>
<reference evidence="4 5" key="1">
    <citation type="submission" date="2015-09" db="EMBL/GenBank/DDBJ databases">
        <authorList>
            <consortium name="Swine Surveillance"/>
        </authorList>
    </citation>
    <scope>NUCLEOTIDE SEQUENCE [LARGE SCALE GENOMIC DNA]</scope>
    <source>
        <strain evidence="4 5">CECT 4292</strain>
    </source>
</reference>
<dbReference type="PANTHER" id="PTHR10204">
    <property type="entry name" value="NAD P H OXIDOREDUCTASE-RELATED"/>
    <property type="match status" value="1"/>
</dbReference>
<evidence type="ECO:0000313" key="5">
    <source>
        <dbReference type="Proteomes" id="UP000050783"/>
    </source>
</evidence>
<evidence type="ECO:0000259" key="3">
    <source>
        <dbReference type="Pfam" id="PF02525"/>
    </source>
</evidence>
<dbReference type="SUPFAM" id="SSF52218">
    <property type="entry name" value="Flavoproteins"/>
    <property type="match status" value="1"/>
</dbReference>
<feature type="domain" description="Flavodoxin-like fold" evidence="3">
    <location>
        <begin position="4"/>
        <end position="179"/>
    </location>
</feature>
<dbReference type="InterPro" id="IPR029039">
    <property type="entry name" value="Flavoprotein-like_sf"/>
</dbReference>
<evidence type="ECO:0000256" key="2">
    <source>
        <dbReference type="ARBA" id="ARBA00023002"/>
    </source>
</evidence>
<dbReference type="GO" id="GO:0005829">
    <property type="term" value="C:cytosol"/>
    <property type="evidence" value="ECO:0007669"/>
    <property type="project" value="TreeGrafter"/>
</dbReference>
<protein>
    <submittedName>
        <fullName evidence="4">Putative NADPH-quinone reductase (Modulator of drug activity B)</fullName>
    </submittedName>
</protein>
<organism evidence="4 5">
    <name type="scientific">Ruegeria atlantica</name>
    <dbReference type="NCBI Taxonomy" id="81569"/>
    <lineage>
        <taxon>Bacteria</taxon>
        <taxon>Pseudomonadati</taxon>
        <taxon>Pseudomonadota</taxon>
        <taxon>Alphaproteobacteria</taxon>
        <taxon>Rhodobacterales</taxon>
        <taxon>Roseobacteraceae</taxon>
        <taxon>Ruegeria</taxon>
    </lineage>
</organism>
<name>A0A0P1F7K7_9RHOB</name>
<dbReference type="InterPro" id="IPR051545">
    <property type="entry name" value="NAD(P)H_dehydrogenase_qn"/>
</dbReference>
<dbReference type="InterPro" id="IPR003680">
    <property type="entry name" value="Flavodoxin_fold"/>
</dbReference>
<dbReference type="GeneID" id="55494719"/>
<dbReference type="Gene3D" id="3.40.50.360">
    <property type="match status" value="1"/>
</dbReference>
<dbReference type="EMBL" id="CYPU01000068">
    <property type="protein sequence ID" value="CUH49379.1"/>
    <property type="molecule type" value="Genomic_DNA"/>
</dbReference>
<dbReference type="AlphaFoldDB" id="A0A0P1F7K7"/>
<dbReference type="PANTHER" id="PTHR10204:SF34">
    <property type="entry name" value="NAD(P)H DEHYDROGENASE [QUINONE] 1 ISOFORM 1"/>
    <property type="match status" value="1"/>
</dbReference>
<dbReference type="Pfam" id="PF02525">
    <property type="entry name" value="Flavodoxin_2"/>
    <property type="match status" value="1"/>
</dbReference>